<keyword evidence="7" id="KW-0067">ATP-binding</keyword>
<proteinExistence type="inferred from homology"/>
<dbReference type="Proteomes" id="UP000694551">
    <property type="component" value="Unplaced"/>
</dbReference>
<dbReference type="GO" id="GO:0005737">
    <property type="term" value="C:cytoplasm"/>
    <property type="evidence" value="ECO:0007669"/>
    <property type="project" value="TreeGrafter"/>
</dbReference>
<evidence type="ECO:0000256" key="8">
    <source>
        <dbReference type="ARBA" id="ARBA00047899"/>
    </source>
</evidence>
<evidence type="ECO:0000313" key="11">
    <source>
        <dbReference type="Ensembl" id="ENSSOCP00000018160.1"/>
    </source>
</evidence>
<accession>A0A8D0FP80</accession>
<dbReference type="SUPFAM" id="SSF56112">
    <property type="entry name" value="Protein kinase-like (PK-like)"/>
    <property type="match status" value="1"/>
</dbReference>
<name>A0A8D0FP80_STROC</name>
<evidence type="ECO:0000256" key="2">
    <source>
        <dbReference type="ARBA" id="ARBA00012513"/>
    </source>
</evidence>
<dbReference type="Ensembl" id="ENSSOCT00000018627.1">
    <property type="protein sequence ID" value="ENSSOCP00000018160.1"/>
    <property type="gene ID" value="ENSSOCG00000013649.1"/>
</dbReference>
<dbReference type="EC" id="2.7.11.1" evidence="2"/>
<comment type="similarity">
    <text evidence="1">Belongs to the protein kinase superfamily. CAMK Ser/Thr protein kinase family. PIM subfamily.</text>
</comment>
<feature type="domain" description="Protein kinase" evidence="10">
    <location>
        <begin position="1"/>
        <end position="49"/>
    </location>
</feature>
<keyword evidence="3" id="KW-0723">Serine/threonine-protein kinase</keyword>
<dbReference type="PANTHER" id="PTHR22984:SF11">
    <property type="entry name" value="AURORA KINASE-RELATED"/>
    <property type="match status" value="1"/>
</dbReference>
<dbReference type="PROSITE" id="PS50011">
    <property type="entry name" value="PROTEIN_KINASE_DOM"/>
    <property type="match status" value="1"/>
</dbReference>
<dbReference type="GO" id="GO:0007346">
    <property type="term" value="P:regulation of mitotic cell cycle"/>
    <property type="evidence" value="ECO:0007669"/>
    <property type="project" value="TreeGrafter"/>
</dbReference>
<reference evidence="11" key="2">
    <citation type="submission" date="2025-09" db="UniProtKB">
        <authorList>
            <consortium name="Ensembl"/>
        </authorList>
    </citation>
    <scope>IDENTIFICATION</scope>
</reference>
<dbReference type="PANTHER" id="PTHR22984">
    <property type="entry name" value="SERINE/THREONINE-PROTEIN KINASE PIM"/>
    <property type="match status" value="1"/>
</dbReference>
<dbReference type="Gene3D" id="1.10.510.10">
    <property type="entry name" value="Transferase(Phosphotransferase) domain 1"/>
    <property type="match status" value="1"/>
</dbReference>
<dbReference type="GO" id="GO:0043066">
    <property type="term" value="P:negative regulation of apoptotic process"/>
    <property type="evidence" value="ECO:0007669"/>
    <property type="project" value="TreeGrafter"/>
</dbReference>
<evidence type="ECO:0000313" key="12">
    <source>
        <dbReference type="Proteomes" id="UP000694551"/>
    </source>
</evidence>
<dbReference type="GO" id="GO:0005524">
    <property type="term" value="F:ATP binding"/>
    <property type="evidence" value="ECO:0007669"/>
    <property type="project" value="UniProtKB-KW"/>
</dbReference>
<organism evidence="11 12">
    <name type="scientific">Strix occidentalis caurina</name>
    <name type="common">northern spotted owl</name>
    <dbReference type="NCBI Taxonomy" id="311401"/>
    <lineage>
        <taxon>Eukaryota</taxon>
        <taxon>Metazoa</taxon>
        <taxon>Chordata</taxon>
        <taxon>Craniata</taxon>
        <taxon>Vertebrata</taxon>
        <taxon>Euteleostomi</taxon>
        <taxon>Archelosauria</taxon>
        <taxon>Archosauria</taxon>
        <taxon>Dinosauria</taxon>
        <taxon>Saurischia</taxon>
        <taxon>Theropoda</taxon>
        <taxon>Coelurosauria</taxon>
        <taxon>Aves</taxon>
        <taxon>Neognathae</taxon>
        <taxon>Neoaves</taxon>
        <taxon>Telluraves</taxon>
        <taxon>Strigiformes</taxon>
        <taxon>Strigidae</taxon>
        <taxon>Strix</taxon>
    </lineage>
</organism>
<evidence type="ECO:0000256" key="3">
    <source>
        <dbReference type="ARBA" id="ARBA00022527"/>
    </source>
</evidence>
<dbReference type="AlphaFoldDB" id="A0A8D0FP80"/>
<comment type="catalytic activity">
    <reaction evidence="9">
        <text>L-seryl-[protein] + ATP = O-phospho-L-seryl-[protein] + ADP + H(+)</text>
        <dbReference type="Rhea" id="RHEA:17989"/>
        <dbReference type="Rhea" id="RHEA-COMP:9863"/>
        <dbReference type="Rhea" id="RHEA-COMP:11604"/>
        <dbReference type="ChEBI" id="CHEBI:15378"/>
        <dbReference type="ChEBI" id="CHEBI:29999"/>
        <dbReference type="ChEBI" id="CHEBI:30616"/>
        <dbReference type="ChEBI" id="CHEBI:83421"/>
        <dbReference type="ChEBI" id="CHEBI:456216"/>
        <dbReference type="EC" id="2.7.11.1"/>
    </reaction>
</comment>
<evidence type="ECO:0000256" key="1">
    <source>
        <dbReference type="ARBA" id="ARBA00005505"/>
    </source>
</evidence>
<evidence type="ECO:0000259" key="10">
    <source>
        <dbReference type="PROSITE" id="PS50011"/>
    </source>
</evidence>
<evidence type="ECO:0000256" key="7">
    <source>
        <dbReference type="ARBA" id="ARBA00022840"/>
    </source>
</evidence>
<comment type="catalytic activity">
    <reaction evidence="8">
        <text>L-threonyl-[protein] + ATP = O-phospho-L-threonyl-[protein] + ADP + H(+)</text>
        <dbReference type="Rhea" id="RHEA:46608"/>
        <dbReference type="Rhea" id="RHEA-COMP:11060"/>
        <dbReference type="Rhea" id="RHEA-COMP:11605"/>
        <dbReference type="ChEBI" id="CHEBI:15378"/>
        <dbReference type="ChEBI" id="CHEBI:30013"/>
        <dbReference type="ChEBI" id="CHEBI:30616"/>
        <dbReference type="ChEBI" id="CHEBI:61977"/>
        <dbReference type="ChEBI" id="CHEBI:456216"/>
        <dbReference type="EC" id="2.7.11.1"/>
    </reaction>
</comment>
<dbReference type="InterPro" id="IPR000719">
    <property type="entry name" value="Prot_kinase_dom"/>
</dbReference>
<evidence type="ECO:0000256" key="5">
    <source>
        <dbReference type="ARBA" id="ARBA00022741"/>
    </source>
</evidence>
<dbReference type="InterPro" id="IPR051138">
    <property type="entry name" value="PIM_Ser/Thr_kinase"/>
</dbReference>
<evidence type="ECO:0000256" key="9">
    <source>
        <dbReference type="ARBA" id="ARBA00048679"/>
    </source>
</evidence>
<dbReference type="InterPro" id="IPR011009">
    <property type="entry name" value="Kinase-like_dom_sf"/>
</dbReference>
<reference evidence="11" key="1">
    <citation type="submission" date="2025-08" db="UniProtKB">
        <authorList>
            <consortium name="Ensembl"/>
        </authorList>
    </citation>
    <scope>IDENTIFICATION</scope>
</reference>
<dbReference type="InterPro" id="IPR008271">
    <property type="entry name" value="Ser/Thr_kinase_AS"/>
</dbReference>
<evidence type="ECO:0000256" key="4">
    <source>
        <dbReference type="ARBA" id="ARBA00022679"/>
    </source>
</evidence>
<sequence length="49" mass="5455">MAVRHCNACGVLHRDIKVENIIIDLATGELKLIDFGCGTFLQDTAYTKF</sequence>
<keyword evidence="6" id="KW-0418">Kinase</keyword>
<dbReference type="GO" id="GO:0004674">
    <property type="term" value="F:protein serine/threonine kinase activity"/>
    <property type="evidence" value="ECO:0007669"/>
    <property type="project" value="UniProtKB-KW"/>
</dbReference>
<protein>
    <recommendedName>
        <fullName evidence="2">non-specific serine/threonine protein kinase</fullName>
        <ecNumber evidence="2">2.7.11.1</ecNumber>
    </recommendedName>
</protein>
<keyword evidence="12" id="KW-1185">Reference proteome</keyword>
<dbReference type="PROSITE" id="PS00108">
    <property type="entry name" value="PROTEIN_KINASE_ST"/>
    <property type="match status" value="1"/>
</dbReference>
<keyword evidence="4" id="KW-0808">Transferase</keyword>
<keyword evidence="5" id="KW-0547">Nucleotide-binding</keyword>
<evidence type="ECO:0000256" key="6">
    <source>
        <dbReference type="ARBA" id="ARBA00022777"/>
    </source>
</evidence>
<dbReference type="Pfam" id="PF00069">
    <property type="entry name" value="Pkinase"/>
    <property type="match status" value="1"/>
</dbReference>